<dbReference type="GO" id="GO:0106312">
    <property type="term" value="F:methylenetetrahydrofolate reductase (NADH) activity"/>
    <property type="evidence" value="ECO:0007669"/>
    <property type="project" value="UniProtKB-EC"/>
</dbReference>
<evidence type="ECO:0000256" key="6">
    <source>
        <dbReference type="ARBA" id="ARBA00023002"/>
    </source>
</evidence>
<keyword evidence="5 8" id="KW-0274">FAD</keyword>
<dbReference type="SUPFAM" id="SSF51730">
    <property type="entry name" value="FAD-linked oxidoreductase"/>
    <property type="match status" value="1"/>
</dbReference>
<evidence type="ECO:0000313" key="9">
    <source>
        <dbReference type="EMBL" id="SHH81327.1"/>
    </source>
</evidence>
<evidence type="ECO:0000256" key="3">
    <source>
        <dbReference type="ARBA" id="ARBA00006743"/>
    </source>
</evidence>
<dbReference type="STRING" id="1121316.SAMN02745207_02620"/>
<comment type="similarity">
    <text evidence="3 8">Belongs to the methylenetetrahydrofolate reductase family.</text>
</comment>
<dbReference type="Proteomes" id="UP000184447">
    <property type="component" value="Unassembled WGS sequence"/>
</dbReference>
<reference evidence="9 10" key="1">
    <citation type="submission" date="2016-11" db="EMBL/GenBank/DDBJ databases">
        <authorList>
            <person name="Jaros S."/>
            <person name="Januszkiewicz K."/>
            <person name="Wedrychowicz H."/>
        </authorList>
    </citation>
    <scope>NUCLEOTIDE SEQUENCE [LARGE SCALE GENOMIC DNA]</scope>
    <source>
        <strain evidence="9 10">DSM 8605</strain>
    </source>
</reference>
<comment type="pathway">
    <text evidence="2 8">One-carbon metabolism; tetrahydrofolate interconversion.</text>
</comment>
<dbReference type="InterPro" id="IPR003171">
    <property type="entry name" value="Mehydrof_redctse-like"/>
</dbReference>
<evidence type="ECO:0000313" key="10">
    <source>
        <dbReference type="Proteomes" id="UP000184447"/>
    </source>
</evidence>
<name>A0A1M5W1I9_9CLOT</name>
<dbReference type="GO" id="GO:0071949">
    <property type="term" value="F:FAD binding"/>
    <property type="evidence" value="ECO:0007669"/>
    <property type="project" value="TreeGrafter"/>
</dbReference>
<accession>A0A1M5W1I9</accession>
<proteinExistence type="inferred from homology"/>
<dbReference type="RefSeq" id="WP_278336936.1">
    <property type="nucleotide sequence ID" value="NZ_FQXM01000014.1"/>
</dbReference>
<keyword evidence="4 8" id="KW-0285">Flavoprotein</keyword>
<organism evidence="9 10">
    <name type="scientific">Clostridium grantii DSM 8605</name>
    <dbReference type="NCBI Taxonomy" id="1121316"/>
    <lineage>
        <taxon>Bacteria</taxon>
        <taxon>Bacillati</taxon>
        <taxon>Bacillota</taxon>
        <taxon>Clostridia</taxon>
        <taxon>Eubacteriales</taxon>
        <taxon>Clostridiaceae</taxon>
        <taxon>Clostridium</taxon>
    </lineage>
</organism>
<dbReference type="GO" id="GO:0035999">
    <property type="term" value="P:tetrahydrofolate interconversion"/>
    <property type="evidence" value="ECO:0007669"/>
    <property type="project" value="UniProtKB-UniPathway"/>
</dbReference>
<evidence type="ECO:0000256" key="5">
    <source>
        <dbReference type="ARBA" id="ARBA00022827"/>
    </source>
</evidence>
<evidence type="ECO:0000256" key="8">
    <source>
        <dbReference type="RuleBase" id="RU003862"/>
    </source>
</evidence>
<evidence type="ECO:0000256" key="7">
    <source>
        <dbReference type="ARBA" id="ARBA00048628"/>
    </source>
</evidence>
<sequence>MGATFFLTQPIYDEEVIEYLVKLKKQYNVTILGGIMPIVTYKNAHFLNNEVPGISIPKIYVDRFHKDMTREQAEEVGINLAVEVANKMKPHVDGLYFITPFNRVEMVMKILNKIR</sequence>
<comment type="catalytic activity">
    <reaction evidence="7">
        <text>(6S)-5-methyl-5,6,7,8-tetrahydrofolate + NAD(+) = (6R)-5,10-methylene-5,6,7,8-tetrahydrofolate + NADH + H(+)</text>
        <dbReference type="Rhea" id="RHEA:19821"/>
        <dbReference type="ChEBI" id="CHEBI:15378"/>
        <dbReference type="ChEBI" id="CHEBI:15636"/>
        <dbReference type="ChEBI" id="CHEBI:18608"/>
        <dbReference type="ChEBI" id="CHEBI:57540"/>
        <dbReference type="ChEBI" id="CHEBI:57945"/>
        <dbReference type="EC" id="1.5.1.54"/>
    </reaction>
    <physiologicalReaction direction="right-to-left" evidence="7">
        <dbReference type="Rhea" id="RHEA:19823"/>
    </physiologicalReaction>
</comment>
<comment type="cofactor">
    <cofactor evidence="1 8">
        <name>FAD</name>
        <dbReference type="ChEBI" id="CHEBI:57692"/>
    </cofactor>
</comment>
<evidence type="ECO:0000256" key="1">
    <source>
        <dbReference type="ARBA" id="ARBA00001974"/>
    </source>
</evidence>
<dbReference type="UniPathway" id="UPA00193"/>
<dbReference type="PANTHER" id="PTHR45754">
    <property type="entry name" value="METHYLENETETRAHYDROFOLATE REDUCTASE"/>
    <property type="match status" value="1"/>
</dbReference>
<dbReference type="PANTHER" id="PTHR45754:SF3">
    <property type="entry name" value="METHYLENETETRAHYDROFOLATE REDUCTASE (NADPH)"/>
    <property type="match status" value="1"/>
</dbReference>
<keyword evidence="10" id="KW-1185">Reference proteome</keyword>
<evidence type="ECO:0000256" key="4">
    <source>
        <dbReference type="ARBA" id="ARBA00022630"/>
    </source>
</evidence>
<protein>
    <recommendedName>
        <fullName evidence="8">Methylenetetrahydrofolate reductase</fullName>
    </recommendedName>
</protein>
<dbReference type="Gene3D" id="3.20.20.220">
    <property type="match status" value="1"/>
</dbReference>
<dbReference type="InterPro" id="IPR029041">
    <property type="entry name" value="FAD-linked_oxidoreductase-like"/>
</dbReference>
<evidence type="ECO:0000256" key="2">
    <source>
        <dbReference type="ARBA" id="ARBA00004777"/>
    </source>
</evidence>
<dbReference type="GO" id="GO:0009086">
    <property type="term" value="P:methionine biosynthetic process"/>
    <property type="evidence" value="ECO:0007669"/>
    <property type="project" value="TreeGrafter"/>
</dbReference>
<dbReference type="GO" id="GO:0005829">
    <property type="term" value="C:cytosol"/>
    <property type="evidence" value="ECO:0007669"/>
    <property type="project" value="TreeGrafter"/>
</dbReference>
<dbReference type="Pfam" id="PF02219">
    <property type="entry name" value="MTHFR"/>
    <property type="match status" value="1"/>
</dbReference>
<dbReference type="AlphaFoldDB" id="A0A1M5W1I9"/>
<dbReference type="EMBL" id="FQXM01000014">
    <property type="protein sequence ID" value="SHH81327.1"/>
    <property type="molecule type" value="Genomic_DNA"/>
</dbReference>
<gene>
    <name evidence="9" type="ORF">SAMN02745207_02620</name>
</gene>
<keyword evidence="6 8" id="KW-0560">Oxidoreductase</keyword>